<evidence type="ECO:0000313" key="3">
    <source>
        <dbReference type="Proteomes" id="UP000240739"/>
    </source>
</evidence>
<sequence>MDAHLKLLAEAGLKIGEAEEALDEGVFTHARDLLDEAEAALAALRAAWPDMSAAERRIIGASAKPVADRAAAAAARIPRRRALSEGAPEVDPDEDVEPGAAPVVTDQRTDGAG</sequence>
<dbReference type="AlphaFoldDB" id="A0A2T4UHJ2"/>
<evidence type="ECO:0000313" key="2">
    <source>
        <dbReference type="EMBL" id="PTL58713.1"/>
    </source>
</evidence>
<feature type="compositionally biased region" description="Acidic residues" evidence="1">
    <location>
        <begin position="88"/>
        <end position="97"/>
    </location>
</feature>
<proteinExistence type="predicted"/>
<accession>A0A2T4UHJ2</accession>
<dbReference type="RefSeq" id="WP_107567150.1">
    <property type="nucleotide sequence ID" value="NZ_PYYB01000001.1"/>
</dbReference>
<reference evidence="2 3" key="1">
    <citation type="submission" date="2018-03" db="EMBL/GenBank/DDBJ databases">
        <title>Aquarubrobacter algicola gen. nov., sp. nov., a novel actinobacterium isolated from shallow eutrophic lake during the end of cyanobacterial harmful algal blooms.</title>
        <authorList>
            <person name="Chun S.J."/>
        </authorList>
    </citation>
    <scope>NUCLEOTIDE SEQUENCE [LARGE SCALE GENOMIC DNA]</scope>
    <source>
        <strain evidence="2 3">Seoho-28</strain>
    </source>
</reference>
<keyword evidence="3" id="KW-1185">Reference proteome</keyword>
<dbReference type="EMBL" id="PYYB01000001">
    <property type="protein sequence ID" value="PTL58713.1"/>
    <property type="molecule type" value="Genomic_DNA"/>
</dbReference>
<protein>
    <submittedName>
        <fullName evidence="2">Uncharacterized protein</fullName>
    </submittedName>
</protein>
<comment type="caution">
    <text evidence="2">The sequence shown here is derived from an EMBL/GenBank/DDBJ whole genome shotgun (WGS) entry which is preliminary data.</text>
</comment>
<evidence type="ECO:0000256" key="1">
    <source>
        <dbReference type="SAM" id="MobiDB-lite"/>
    </source>
</evidence>
<name>A0A2T4UHJ2_9ACTN</name>
<dbReference type="Proteomes" id="UP000240739">
    <property type="component" value="Unassembled WGS sequence"/>
</dbReference>
<organism evidence="2 3">
    <name type="scientific">Paraconexibacter algicola</name>
    <dbReference type="NCBI Taxonomy" id="2133960"/>
    <lineage>
        <taxon>Bacteria</taxon>
        <taxon>Bacillati</taxon>
        <taxon>Actinomycetota</taxon>
        <taxon>Thermoleophilia</taxon>
        <taxon>Solirubrobacterales</taxon>
        <taxon>Paraconexibacteraceae</taxon>
        <taxon>Paraconexibacter</taxon>
    </lineage>
</organism>
<gene>
    <name evidence="2" type="ORF">C7Y72_03135</name>
</gene>
<feature type="region of interest" description="Disordered" evidence="1">
    <location>
        <begin position="76"/>
        <end position="113"/>
    </location>
</feature>